<dbReference type="Proteomes" id="UP000215914">
    <property type="component" value="Unassembled WGS sequence"/>
</dbReference>
<reference evidence="1" key="2">
    <citation type="submission" date="2020-06" db="EMBL/GenBank/DDBJ databases">
        <title>Helianthus annuus Genome sequencing and assembly Release 2.</title>
        <authorList>
            <person name="Gouzy J."/>
            <person name="Langlade N."/>
            <person name="Munos S."/>
        </authorList>
    </citation>
    <scope>NUCLEOTIDE SEQUENCE</scope>
    <source>
        <tissue evidence="1">Leaves</tissue>
    </source>
</reference>
<gene>
    <name evidence="1" type="ORF">HanXRQr2_Chr13g0583391</name>
</gene>
<protein>
    <submittedName>
        <fullName evidence="1">Uncharacterized protein</fullName>
    </submittedName>
</protein>
<proteinExistence type="predicted"/>
<dbReference type="Gramene" id="mRNA:HanXRQr2_Chr13g0583391">
    <property type="protein sequence ID" value="CDS:HanXRQr2_Chr13g0583391.1"/>
    <property type="gene ID" value="HanXRQr2_Chr13g0583391"/>
</dbReference>
<dbReference type="EMBL" id="MNCJ02000328">
    <property type="protein sequence ID" value="KAF5772967.1"/>
    <property type="molecule type" value="Genomic_DNA"/>
</dbReference>
<dbReference type="AlphaFoldDB" id="A0A9K3EGX6"/>
<keyword evidence="2" id="KW-1185">Reference proteome</keyword>
<accession>A0A9K3EGX6</accession>
<evidence type="ECO:0000313" key="2">
    <source>
        <dbReference type="Proteomes" id="UP000215914"/>
    </source>
</evidence>
<sequence length="70" mass="7420">MLSSPSAAAICNGVSPALELQMSKRAPQFNNIRAQSRLRSSTARCKAVFPSFVTASTSTPLTKSSLKMST</sequence>
<comment type="caution">
    <text evidence="1">The sequence shown here is derived from an EMBL/GenBank/DDBJ whole genome shotgun (WGS) entry which is preliminary data.</text>
</comment>
<reference evidence="1" key="1">
    <citation type="journal article" date="2017" name="Nature">
        <title>The sunflower genome provides insights into oil metabolism, flowering and Asterid evolution.</title>
        <authorList>
            <person name="Badouin H."/>
            <person name="Gouzy J."/>
            <person name="Grassa C.J."/>
            <person name="Murat F."/>
            <person name="Staton S.E."/>
            <person name="Cottret L."/>
            <person name="Lelandais-Briere C."/>
            <person name="Owens G.L."/>
            <person name="Carrere S."/>
            <person name="Mayjonade B."/>
            <person name="Legrand L."/>
            <person name="Gill N."/>
            <person name="Kane N.C."/>
            <person name="Bowers J.E."/>
            <person name="Hubner S."/>
            <person name="Bellec A."/>
            <person name="Berard A."/>
            <person name="Berges H."/>
            <person name="Blanchet N."/>
            <person name="Boniface M.C."/>
            <person name="Brunel D."/>
            <person name="Catrice O."/>
            <person name="Chaidir N."/>
            <person name="Claudel C."/>
            <person name="Donnadieu C."/>
            <person name="Faraut T."/>
            <person name="Fievet G."/>
            <person name="Helmstetter N."/>
            <person name="King M."/>
            <person name="Knapp S.J."/>
            <person name="Lai Z."/>
            <person name="Le Paslier M.C."/>
            <person name="Lippi Y."/>
            <person name="Lorenzon L."/>
            <person name="Mandel J.R."/>
            <person name="Marage G."/>
            <person name="Marchand G."/>
            <person name="Marquand E."/>
            <person name="Bret-Mestries E."/>
            <person name="Morien E."/>
            <person name="Nambeesan S."/>
            <person name="Nguyen T."/>
            <person name="Pegot-Espagnet P."/>
            <person name="Pouilly N."/>
            <person name="Raftis F."/>
            <person name="Sallet E."/>
            <person name="Schiex T."/>
            <person name="Thomas J."/>
            <person name="Vandecasteele C."/>
            <person name="Vares D."/>
            <person name="Vear F."/>
            <person name="Vautrin S."/>
            <person name="Crespi M."/>
            <person name="Mangin B."/>
            <person name="Burke J.M."/>
            <person name="Salse J."/>
            <person name="Munos S."/>
            <person name="Vincourt P."/>
            <person name="Rieseberg L.H."/>
            <person name="Langlade N.B."/>
        </authorList>
    </citation>
    <scope>NUCLEOTIDE SEQUENCE</scope>
    <source>
        <tissue evidence="1">Leaves</tissue>
    </source>
</reference>
<name>A0A9K3EGX6_HELAN</name>
<organism evidence="1 2">
    <name type="scientific">Helianthus annuus</name>
    <name type="common">Common sunflower</name>
    <dbReference type="NCBI Taxonomy" id="4232"/>
    <lineage>
        <taxon>Eukaryota</taxon>
        <taxon>Viridiplantae</taxon>
        <taxon>Streptophyta</taxon>
        <taxon>Embryophyta</taxon>
        <taxon>Tracheophyta</taxon>
        <taxon>Spermatophyta</taxon>
        <taxon>Magnoliopsida</taxon>
        <taxon>eudicotyledons</taxon>
        <taxon>Gunneridae</taxon>
        <taxon>Pentapetalae</taxon>
        <taxon>asterids</taxon>
        <taxon>campanulids</taxon>
        <taxon>Asterales</taxon>
        <taxon>Asteraceae</taxon>
        <taxon>Asteroideae</taxon>
        <taxon>Heliantheae alliance</taxon>
        <taxon>Heliantheae</taxon>
        <taxon>Helianthus</taxon>
    </lineage>
</organism>
<evidence type="ECO:0000313" key="1">
    <source>
        <dbReference type="EMBL" id="KAF5772967.1"/>
    </source>
</evidence>